<evidence type="ECO:0000313" key="1">
    <source>
        <dbReference type="EMBL" id="OPJ59613.1"/>
    </source>
</evidence>
<dbReference type="EMBL" id="MZGT01000049">
    <property type="protein sequence ID" value="OPJ59613.1"/>
    <property type="molecule type" value="Genomic_DNA"/>
</dbReference>
<reference evidence="1 3" key="1">
    <citation type="submission" date="2017-03" db="EMBL/GenBank/DDBJ databases">
        <title>Genome sequence of Clostridium chromiireducens DSM 23318.</title>
        <authorList>
            <person name="Poehlein A."/>
            <person name="Daniel R."/>
        </authorList>
    </citation>
    <scope>NUCLEOTIDE SEQUENCE [LARGE SCALE GENOMIC DNA]</scope>
    <source>
        <strain evidence="1 3">DSM 23318</strain>
    </source>
</reference>
<dbReference type="CDD" id="cd02947">
    <property type="entry name" value="TRX_family"/>
    <property type="match status" value="1"/>
</dbReference>
<name>A0A1V4II29_9CLOT</name>
<dbReference type="Proteomes" id="UP000191056">
    <property type="component" value="Unassembled WGS sequence"/>
</dbReference>
<dbReference type="EMBL" id="QXDJ01000003">
    <property type="protein sequence ID" value="RII34264.1"/>
    <property type="molecule type" value="Genomic_DNA"/>
</dbReference>
<evidence type="ECO:0000313" key="4">
    <source>
        <dbReference type="Proteomes" id="UP000265930"/>
    </source>
</evidence>
<sequence>MFEKDSYEEDVKLFKKVISTQADELLSNEDLAVAYIGRATCPFCRKFVKKLSGLTNKINTTIYYVDSSDFSDNFINTFREKYNIVTVPGFIVSKNREIEVRCDSSITEEEILDLLKYDFPPS</sequence>
<comment type="caution">
    <text evidence="1">The sequence shown here is derived from an EMBL/GenBank/DDBJ whole genome shotgun (WGS) entry which is preliminary data.</text>
</comment>
<proteinExistence type="predicted"/>
<evidence type="ECO:0000313" key="2">
    <source>
        <dbReference type="EMBL" id="RII34264.1"/>
    </source>
</evidence>
<dbReference type="Gene3D" id="3.40.30.10">
    <property type="entry name" value="Glutaredoxin"/>
    <property type="match status" value="1"/>
</dbReference>
<dbReference type="InterPro" id="IPR046698">
    <property type="entry name" value="PedC-like"/>
</dbReference>
<dbReference type="OrthoDB" id="9792987at2"/>
<dbReference type="Proteomes" id="UP000265930">
    <property type="component" value="Unassembled WGS sequence"/>
</dbReference>
<gene>
    <name evidence="1" type="ORF">CLCHR_33880</name>
    <name evidence="2" type="ORF">D2A34_14025</name>
</gene>
<dbReference type="SUPFAM" id="SSF52833">
    <property type="entry name" value="Thioredoxin-like"/>
    <property type="match status" value="1"/>
</dbReference>
<protein>
    <submittedName>
        <fullName evidence="2">Thiol reductase thioredoxin</fullName>
    </submittedName>
</protein>
<organism evidence="1 3">
    <name type="scientific">Clostridium chromiireducens</name>
    <dbReference type="NCBI Taxonomy" id="225345"/>
    <lineage>
        <taxon>Bacteria</taxon>
        <taxon>Bacillati</taxon>
        <taxon>Bacillota</taxon>
        <taxon>Clostridia</taxon>
        <taxon>Eubacteriales</taxon>
        <taxon>Clostridiaceae</taxon>
        <taxon>Clostridium</taxon>
    </lineage>
</organism>
<dbReference type="RefSeq" id="WP_079440980.1">
    <property type="nucleotide sequence ID" value="NZ_MZGT01000049.1"/>
</dbReference>
<accession>A0A1V4II29</accession>
<dbReference type="InterPro" id="IPR036249">
    <property type="entry name" value="Thioredoxin-like_sf"/>
</dbReference>
<keyword evidence="3" id="KW-1185">Reference proteome</keyword>
<evidence type="ECO:0000313" key="3">
    <source>
        <dbReference type="Proteomes" id="UP000191056"/>
    </source>
</evidence>
<dbReference type="STRING" id="225345.CLCHR_33880"/>
<dbReference type="Pfam" id="PF20207">
    <property type="entry name" value="DUF6568"/>
    <property type="match status" value="1"/>
</dbReference>
<dbReference type="AlphaFoldDB" id="A0A1V4II29"/>
<reference evidence="2 4" key="2">
    <citation type="submission" date="2018-08" db="EMBL/GenBank/DDBJ databases">
        <title>Genome of Clostridium chromiireducens C1, DSM12136.</title>
        <authorList>
            <person name="Xing M."/>
            <person name="Wei Y."/>
            <person name="Ang E.L."/>
            <person name="Zhao H."/>
            <person name="Zhang Y."/>
        </authorList>
    </citation>
    <scope>NUCLEOTIDE SEQUENCE [LARGE SCALE GENOMIC DNA]</scope>
    <source>
        <strain evidence="2 4">C1</strain>
    </source>
</reference>